<dbReference type="InterPro" id="IPR048494">
    <property type="entry name" value="Dit-like_N"/>
</dbReference>
<sequence>MSLVQLMFQTATSTALSGLGRRTQIGWAAVDVAISTEHTREAEATQHPVEYGVMISDHIVRRPARLEISGFVTDTPLFAAGFSLGTARSSATFHLLNSMLDARAPIYVLTPRRLYPSMVIERVRVPEGREGALRFECSMKEITQVFSQSIALPPTAEVSQGSTAASAGTGGGTGRLVEGNVADPTHAAGTGGNRASAPEAPARTQGWLAKLAGIGA</sequence>
<evidence type="ECO:0000256" key="1">
    <source>
        <dbReference type="SAM" id="MobiDB-lite"/>
    </source>
</evidence>
<reference evidence="3 4" key="1">
    <citation type="submission" date="2017-08" db="EMBL/GenBank/DDBJ databases">
        <title>Infants hospitalized years apart are colonized by the same room-sourced microbial strains.</title>
        <authorList>
            <person name="Brooks B."/>
            <person name="Olm M.R."/>
            <person name="Firek B.A."/>
            <person name="Baker R."/>
            <person name="Thomas B.C."/>
            <person name="Morowitz M.J."/>
            <person name="Banfield J.F."/>
        </authorList>
    </citation>
    <scope>NUCLEOTIDE SEQUENCE [LARGE SCALE GENOMIC DNA]</scope>
    <source>
        <strain evidence="3">S2_005_002_R2_34</strain>
    </source>
</reference>
<evidence type="ECO:0000313" key="4">
    <source>
        <dbReference type="Proteomes" id="UP000249185"/>
    </source>
</evidence>
<evidence type="ECO:0000259" key="2">
    <source>
        <dbReference type="Pfam" id="PF21821"/>
    </source>
</evidence>
<dbReference type="Proteomes" id="UP000249185">
    <property type="component" value="Unassembled WGS sequence"/>
</dbReference>
<accession>A0A2W5NB34</accession>
<dbReference type="Pfam" id="PF21821">
    <property type="entry name" value="Dit_like"/>
    <property type="match status" value="1"/>
</dbReference>
<comment type="caution">
    <text evidence="3">The sequence shown here is derived from an EMBL/GenBank/DDBJ whole genome shotgun (WGS) entry which is preliminary data.</text>
</comment>
<organism evidence="3 4">
    <name type="scientific">Rhodovulum sulfidophilum</name>
    <name type="common">Rhodobacter sulfidophilus</name>
    <dbReference type="NCBI Taxonomy" id="35806"/>
    <lineage>
        <taxon>Bacteria</taxon>
        <taxon>Pseudomonadati</taxon>
        <taxon>Pseudomonadota</taxon>
        <taxon>Alphaproteobacteria</taxon>
        <taxon>Rhodobacterales</taxon>
        <taxon>Paracoccaceae</taxon>
        <taxon>Rhodovulum</taxon>
    </lineage>
</organism>
<gene>
    <name evidence="3" type="ORF">DI556_09815</name>
</gene>
<name>A0A2W5NB34_RHOSU</name>
<feature type="domain" description="Dit-like phage tail protein N-terminal" evidence="2">
    <location>
        <begin position="30"/>
        <end position="152"/>
    </location>
</feature>
<dbReference type="AlphaFoldDB" id="A0A2W5NB34"/>
<protein>
    <recommendedName>
        <fullName evidence="2">Dit-like phage tail protein N-terminal domain-containing protein</fullName>
    </recommendedName>
</protein>
<proteinExistence type="predicted"/>
<evidence type="ECO:0000313" key="3">
    <source>
        <dbReference type="EMBL" id="PZQ49758.1"/>
    </source>
</evidence>
<dbReference type="EMBL" id="QFPW01000006">
    <property type="protein sequence ID" value="PZQ49758.1"/>
    <property type="molecule type" value="Genomic_DNA"/>
</dbReference>
<feature type="region of interest" description="Disordered" evidence="1">
    <location>
        <begin position="157"/>
        <end position="203"/>
    </location>
</feature>